<gene>
    <name evidence="1" type="ORF">ACH5RR_039067</name>
</gene>
<sequence length="115" mass="12492">MYTLGRIAKFCLKVGGGFPRDTRDNKFPRLVSIGVESLDYKSLVSSSLLSKRRPFFGSILVRTFTLTLDDCVAVSQKLGLAAEVGRLKASIALDPKTVDLLALVLEGLVEGCYPP</sequence>
<reference evidence="1 2" key="1">
    <citation type="submission" date="2024-11" db="EMBL/GenBank/DDBJ databases">
        <title>A near-complete genome assembly of Cinchona calisaya.</title>
        <authorList>
            <person name="Lian D.C."/>
            <person name="Zhao X.W."/>
            <person name="Wei L."/>
        </authorList>
    </citation>
    <scope>NUCLEOTIDE SEQUENCE [LARGE SCALE GENOMIC DNA]</scope>
    <source>
        <tissue evidence="1">Nenye</tissue>
    </source>
</reference>
<organism evidence="1 2">
    <name type="scientific">Cinchona calisaya</name>
    <dbReference type="NCBI Taxonomy" id="153742"/>
    <lineage>
        <taxon>Eukaryota</taxon>
        <taxon>Viridiplantae</taxon>
        <taxon>Streptophyta</taxon>
        <taxon>Embryophyta</taxon>
        <taxon>Tracheophyta</taxon>
        <taxon>Spermatophyta</taxon>
        <taxon>Magnoliopsida</taxon>
        <taxon>eudicotyledons</taxon>
        <taxon>Gunneridae</taxon>
        <taxon>Pentapetalae</taxon>
        <taxon>asterids</taxon>
        <taxon>lamiids</taxon>
        <taxon>Gentianales</taxon>
        <taxon>Rubiaceae</taxon>
        <taxon>Cinchonoideae</taxon>
        <taxon>Cinchoneae</taxon>
        <taxon>Cinchona</taxon>
    </lineage>
</organism>
<dbReference type="EMBL" id="JBJUIK010000016">
    <property type="protein sequence ID" value="KAL3499974.1"/>
    <property type="molecule type" value="Genomic_DNA"/>
</dbReference>
<comment type="caution">
    <text evidence="1">The sequence shown here is derived from an EMBL/GenBank/DDBJ whole genome shotgun (WGS) entry which is preliminary data.</text>
</comment>
<evidence type="ECO:0000313" key="2">
    <source>
        <dbReference type="Proteomes" id="UP001630127"/>
    </source>
</evidence>
<dbReference type="AlphaFoldDB" id="A0ABD2Y0L3"/>
<name>A0ABD2Y0L3_9GENT</name>
<protein>
    <submittedName>
        <fullName evidence="1">Uncharacterized protein</fullName>
    </submittedName>
</protein>
<dbReference type="Proteomes" id="UP001630127">
    <property type="component" value="Unassembled WGS sequence"/>
</dbReference>
<keyword evidence="2" id="KW-1185">Reference proteome</keyword>
<proteinExistence type="predicted"/>
<accession>A0ABD2Y0L3</accession>
<evidence type="ECO:0000313" key="1">
    <source>
        <dbReference type="EMBL" id="KAL3499974.1"/>
    </source>
</evidence>